<dbReference type="Proteomes" id="UP001066276">
    <property type="component" value="Chromosome 4_1"/>
</dbReference>
<gene>
    <name evidence="2" type="ORF">NDU88_000534</name>
</gene>
<proteinExistence type="predicted"/>
<keyword evidence="3" id="KW-1185">Reference proteome</keyword>
<feature type="compositionally biased region" description="Basic and acidic residues" evidence="1">
    <location>
        <begin position="91"/>
        <end position="102"/>
    </location>
</feature>
<evidence type="ECO:0000313" key="2">
    <source>
        <dbReference type="EMBL" id="KAJ1168614.1"/>
    </source>
</evidence>
<evidence type="ECO:0000313" key="3">
    <source>
        <dbReference type="Proteomes" id="UP001066276"/>
    </source>
</evidence>
<comment type="caution">
    <text evidence="2">The sequence shown here is derived from an EMBL/GenBank/DDBJ whole genome shotgun (WGS) entry which is preliminary data.</text>
</comment>
<name>A0AAV7SWZ0_PLEWA</name>
<feature type="compositionally biased region" description="Pro residues" evidence="1">
    <location>
        <begin position="34"/>
        <end position="44"/>
    </location>
</feature>
<sequence>MEPSLLRPGRSPAPAQVSGKAPFTPRPGGQRLLRPPPPSPPGLGPPGACSEGSEAAQRGSWSWTGREPRDSGLGREGAAPHPRAPLPPSDPRGEGRRGRHEGPAGAAQGGEWELGVTAGPWHQAGGVGGQRGTKKCLLVCV</sequence>
<accession>A0AAV7SWZ0</accession>
<dbReference type="EMBL" id="JANPWB010000007">
    <property type="protein sequence ID" value="KAJ1168614.1"/>
    <property type="molecule type" value="Genomic_DNA"/>
</dbReference>
<protein>
    <submittedName>
        <fullName evidence="2">Uncharacterized protein</fullName>
    </submittedName>
</protein>
<evidence type="ECO:0000256" key="1">
    <source>
        <dbReference type="SAM" id="MobiDB-lite"/>
    </source>
</evidence>
<reference evidence="2" key="1">
    <citation type="journal article" date="2022" name="bioRxiv">
        <title>Sequencing and chromosome-scale assembly of the giantPleurodeles waltlgenome.</title>
        <authorList>
            <person name="Brown T."/>
            <person name="Elewa A."/>
            <person name="Iarovenko S."/>
            <person name="Subramanian E."/>
            <person name="Araus A.J."/>
            <person name="Petzold A."/>
            <person name="Susuki M."/>
            <person name="Suzuki K.-i.T."/>
            <person name="Hayashi T."/>
            <person name="Toyoda A."/>
            <person name="Oliveira C."/>
            <person name="Osipova E."/>
            <person name="Leigh N.D."/>
            <person name="Simon A."/>
            <person name="Yun M.H."/>
        </authorList>
    </citation>
    <scope>NUCLEOTIDE SEQUENCE</scope>
    <source>
        <strain evidence="2">20211129_DDA</strain>
        <tissue evidence="2">Liver</tissue>
    </source>
</reference>
<feature type="region of interest" description="Disordered" evidence="1">
    <location>
        <begin position="1"/>
        <end position="132"/>
    </location>
</feature>
<dbReference type="AlphaFoldDB" id="A0AAV7SWZ0"/>
<organism evidence="2 3">
    <name type="scientific">Pleurodeles waltl</name>
    <name type="common">Iberian ribbed newt</name>
    <dbReference type="NCBI Taxonomy" id="8319"/>
    <lineage>
        <taxon>Eukaryota</taxon>
        <taxon>Metazoa</taxon>
        <taxon>Chordata</taxon>
        <taxon>Craniata</taxon>
        <taxon>Vertebrata</taxon>
        <taxon>Euteleostomi</taxon>
        <taxon>Amphibia</taxon>
        <taxon>Batrachia</taxon>
        <taxon>Caudata</taxon>
        <taxon>Salamandroidea</taxon>
        <taxon>Salamandridae</taxon>
        <taxon>Pleurodelinae</taxon>
        <taxon>Pleurodeles</taxon>
    </lineage>
</organism>